<protein>
    <recommendedName>
        <fullName evidence="8">tRNA(Ile)-lysidine synthase</fullName>
        <ecNumber evidence="8">6.3.4.19</ecNumber>
    </recommendedName>
    <alternativeName>
        <fullName evidence="8">tRNA(Ile)-2-lysyl-cytidine synthase</fullName>
    </alternativeName>
    <alternativeName>
        <fullName evidence="8">tRNA(Ile)-lysidine synthetase</fullName>
    </alternativeName>
</protein>
<dbReference type="InterPro" id="IPR012094">
    <property type="entry name" value="tRNA_Ile_lys_synt"/>
</dbReference>
<dbReference type="InterPro" id="IPR012796">
    <property type="entry name" value="Lysidine-tRNA-synth_C"/>
</dbReference>
<dbReference type="InterPro" id="IPR012795">
    <property type="entry name" value="tRNA_Ile_lys_synt_N"/>
</dbReference>
<gene>
    <name evidence="8 10" type="primary">tilS</name>
    <name evidence="10" type="ORF">DCC81_22655</name>
</gene>
<dbReference type="GO" id="GO:0032267">
    <property type="term" value="F:tRNA(Ile)-lysidine synthase activity"/>
    <property type="evidence" value="ECO:0007669"/>
    <property type="project" value="UniProtKB-EC"/>
</dbReference>
<dbReference type="Pfam" id="PF11734">
    <property type="entry name" value="TilS_C"/>
    <property type="match status" value="1"/>
</dbReference>
<sequence length="444" mass="50464">MLITQFRSYVQQENLFNPSQTVLLAVSGGADSVAMAYLFKAAGLRFGMAHCNFQLRGEESLRDAHFVEALSLQLDVPFFSIEFETLSYAERHKISIQVAARQLRYDWLEQVRAQEAYDYIATAHHLQDNVETLLMNLSKGTGIAGLHGILPRQGKLVRPLLFTDKASLLTYLDGRPFVEDSSNLTDKYTRNHFRQHVIPAIQEVFPQAVTNMGQSIRHFREAEQLYQQAIAWHRKKLLVQVGPHFQVSVLKLQKAVPLHTIAFELFAPFGCTPAQTTHVLQLLQAESGHFVDTPTHRILRNRAWLLILPHTATDNNIYVIDHAGTKAATADGTLHVSPATPYHGKLPTDAQNPLVACLDASQLKFPLLLRKWKTGDYFYPLGMTKKKKLSRFFIDQKLSLARKEQVWVVESNKRIVWIAGLRIDNRFKLTDSTRDMVELKWVAG</sequence>
<dbReference type="InterPro" id="IPR011063">
    <property type="entry name" value="TilS/TtcA_N"/>
</dbReference>
<evidence type="ECO:0000256" key="6">
    <source>
        <dbReference type="ARBA" id="ARBA00022840"/>
    </source>
</evidence>
<keyword evidence="2 8" id="KW-0963">Cytoplasm</keyword>
<dbReference type="NCBIfam" id="TIGR02432">
    <property type="entry name" value="lysidine_TilS_N"/>
    <property type="match status" value="1"/>
</dbReference>
<dbReference type="InterPro" id="IPR014729">
    <property type="entry name" value="Rossmann-like_a/b/a_fold"/>
</dbReference>
<comment type="function">
    <text evidence="8">Ligates lysine onto the cytidine present at position 34 of the AUA codon-specific tRNA(Ile) that contains the anticodon CAU, in an ATP-dependent manner. Cytidine is converted to lysidine, thus changing the amino acid specificity of the tRNA from methionine to isoleucine.</text>
</comment>
<dbReference type="Proteomes" id="UP000244450">
    <property type="component" value="Unassembled WGS sequence"/>
</dbReference>
<dbReference type="GO" id="GO:0006400">
    <property type="term" value="P:tRNA modification"/>
    <property type="evidence" value="ECO:0007669"/>
    <property type="project" value="UniProtKB-UniRule"/>
</dbReference>
<keyword evidence="6 8" id="KW-0067">ATP-binding</keyword>
<evidence type="ECO:0000313" key="11">
    <source>
        <dbReference type="Proteomes" id="UP000244450"/>
    </source>
</evidence>
<evidence type="ECO:0000259" key="9">
    <source>
        <dbReference type="SMART" id="SM00977"/>
    </source>
</evidence>
<evidence type="ECO:0000256" key="1">
    <source>
        <dbReference type="ARBA" id="ARBA00004496"/>
    </source>
</evidence>
<dbReference type="NCBIfam" id="TIGR02433">
    <property type="entry name" value="lysidine_TilS_C"/>
    <property type="match status" value="1"/>
</dbReference>
<evidence type="ECO:0000256" key="8">
    <source>
        <dbReference type="HAMAP-Rule" id="MF_01161"/>
    </source>
</evidence>
<dbReference type="AlphaFoldDB" id="A0A2T7BDM7"/>
<keyword evidence="3 8" id="KW-0436">Ligase</keyword>
<dbReference type="SUPFAM" id="SSF56037">
    <property type="entry name" value="PheT/TilS domain"/>
    <property type="match status" value="1"/>
</dbReference>
<dbReference type="Pfam" id="PF01171">
    <property type="entry name" value="ATP_bind_3"/>
    <property type="match status" value="1"/>
</dbReference>
<dbReference type="CDD" id="cd01992">
    <property type="entry name" value="TilS_N"/>
    <property type="match status" value="1"/>
</dbReference>
<organism evidence="10 11">
    <name type="scientific">Chitinophaga parva</name>
    <dbReference type="NCBI Taxonomy" id="2169414"/>
    <lineage>
        <taxon>Bacteria</taxon>
        <taxon>Pseudomonadati</taxon>
        <taxon>Bacteroidota</taxon>
        <taxon>Chitinophagia</taxon>
        <taxon>Chitinophagales</taxon>
        <taxon>Chitinophagaceae</taxon>
        <taxon>Chitinophaga</taxon>
    </lineage>
</organism>
<dbReference type="GO" id="GO:0005737">
    <property type="term" value="C:cytoplasm"/>
    <property type="evidence" value="ECO:0007669"/>
    <property type="project" value="UniProtKB-SubCell"/>
</dbReference>
<dbReference type="RefSeq" id="WP_108688943.1">
    <property type="nucleotide sequence ID" value="NZ_QCYK01000003.1"/>
</dbReference>
<comment type="catalytic activity">
    <reaction evidence="7 8">
        <text>cytidine(34) in tRNA(Ile2) + L-lysine + ATP = lysidine(34) in tRNA(Ile2) + AMP + diphosphate + H(+)</text>
        <dbReference type="Rhea" id="RHEA:43744"/>
        <dbReference type="Rhea" id="RHEA-COMP:10625"/>
        <dbReference type="Rhea" id="RHEA-COMP:10670"/>
        <dbReference type="ChEBI" id="CHEBI:15378"/>
        <dbReference type="ChEBI" id="CHEBI:30616"/>
        <dbReference type="ChEBI" id="CHEBI:32551"/>
        <dbReference type="ChEBI" id="CHEBI:33019"/>
        <dbReference type="ChEBI" id="CHEBI:82748"/>
        <dbReference type="ChEBI" id="CHEBI:83665"/>
        <dbReference type="ChEBI" id="CHEBI:456215"/>
        <dbReference type="EC" id="6.3.4.19"/>
    </reaction>
</comment>
<dbReference type="OrthoDB" id="9807403at2"/>
<dbReference type="PANTHER" id="PTHR43033:SF1">
    <property type="entry name" value="TRNA(ILE)-LYSIDINE SYNTHASE-RELATED"/>
    <property type="match status" value="1"/>
</dbReference>
<evidence type="ECO:0000256" key="7">
    <source>
        <dbReference type="ARBA" id="ARBA00048539"/>
    </source>
</evidence>
<dbReference type="SUPFAM" id="SSF52402">
    <property type="entry name" value="Adenine nucleotide alpha hydrolases-like"/>
    <property type="match status" value="1"/>
</dbReference>
<dbReference type="GO" id="GO:0005524">
    <property type="term" value="F:ATP binding"/>
    <property type="evidence" value="ECO:0007669"/>
    <property type="project" value="UniProtKB-UniRule"/>
</dbReference>
<evidence type="ECO:0000256" key="3">
    <source>
        <dbReference type="ARBA" id="ARBA00022598"/>
    </source>
</evidence>
<dbReference type="EC" id="6.3.4.19" evidence="8"/>
<comment type="caution">
    <text evidence="10">The sequence shown here is derived from an EMBL/GenBank/DDBJ whole genome shotgun (WGS) entry which is preliminary data.</text>
</comment>
<keyword evidence="4 8" id="KW-0819">tRNA processing</keyword>
<dbReference type="EMBL" id="QCYK01000003">
    <property type="protein sequence ID" value="PUZ23199.1"/>
    <property type="molecule type" value="Genomic_DNA"/>
</dbReference>
<comment type="subcellular location">
    <subcellularLocation>
        <location evidence="1 8">Cytoplasm</location>
    </subcellularLocation>
</comment>
<dbReference type="Gene3D" id="3.40.50.620">
    <property type="entry name" value="HUPs"/>
    <property type="match status" value="1"/>
</dbReference>
<evidence type="ECO:0000256" key="2">
    <source>
        <dbReference type="ARBA" id="ARBA00022490"/>
    </source>
</evidence>
<dbReference type="SMART" id="SM00977">
    <property type="entry name" value="TilS_C"/>
    <property type="match status" value="1"/>
</dbReference>
<feature type="binding site" evidence="8">
    <location>
        <begin position="27"/>
        <end position="32"/>
    </location>
    <ligand>
        <name>ATP</name>
        <dbReference type="ChEBI" id="CHEBI:30616"/>
    </ligand>
</feature>
<proteinExistence type="inferred from homology"/>
<keyword evidence="11" id="KW-1185">Reference proteome</keyword>
<evidence type="ECO:0000256" key="5">
    <source>
        <dbReference type="ARBA" id="ARBA00022741"/>
    </source>
</evidence>
<feature type="domain" description="Lysidine-tRNA(Ile) synthetase C-terminal" evidence="9">
    <location>
        <begin position="367"/>
        <end position="441"/>
    </location>
</feature>
<name>A0A2T7BDM7_9BACT</name>
<dbReference type="PANTHER" id="PTHR43033">
    <property type="entry name" value="TRNA(ILE)-LYSIDINE SYNTHASE-RELATED"/>
    <property type="match status" value="1"/>
</dbReference>
<accession>A0A2T7BDM7</accession>
<dbReference type="HAMAP" id="MF_01161">
    <property type="entry name" value="tRNA_Ile_lys_synt"/>
    <property type="match status" value="1"/>
</dbReference>
<evidence type="ECO:0000256" key="4">
    <source>
        <dbReference type="ARBA" id="ARBA00022694"/>
    </source>
</evidence>
<keyword evidence="5 8" id="KW-0547">Nucleotide-binding</keyword>
<comment type="domain">
    <text evidence="8">The N-terminal region contains the highly conserved SGGXDS motif, predicted to be a P-loop motif involved in ATP binding.</text>
</comment>
<reference evidence="10 11" key="1">
    <citation type="submission" date="2018-04" db="EMBL/GenBank/DDBJ databases">
        <title>Chitinophaga fuyangensis sp. nov., isolated from soil in a chemical factory.</title>
        <authorList>
            <person name="Chen K."/>
        </authorList>
    </citation>
    <scope>NUCLEOTIDE SEQUENCE [LARGE SCALE GENOMIC DNA]</scope>
    <source>
        <strain evidence="10 11">LY-1</strain>
    </source>
</reference>
<comment type="similarity">
    <text evidence="8">Belongs to the tRNA(Ile)-lysidine synthase family.</text>
</comment>
<evidence type="ECO:0000313" key="10">
    <source>
        <dbReference type="EMBL" id="PUZ23199.1"/>
    </source>
</evidence>